<dbReference type="PRINTS" id="PR00420">
    <property type="entry name" value="RNGMNOXGNASE"/>
</dbReference>
<comment type="caution">
    <text evidence="2">The sequence shown here is derived from an EMBL/GenBank/DDBJ whole genome shotgun (WGS) entry which is preliminary data.</text>
</comment>
<dbReference type="PANTHER" id="PTHR43747:SF1">
    <property type="entry name" value="SLR1998 PROTEIN"/>
    <property type="match status" value="1"/>
</dbReference>
<dbReference type="EMBL" id="RCZI01000001">
    <property type="protein sequence ID" value="TPG30311.1"/>
    <property type="molecule type" value="Genomic_DNA"/>
</dbReference>
<organism evidence="2 3">
    <name type="scientific">Variovorax guangxiensis</name>
    <dbReference type="NCBI Taxonomy" id="1775474"/>
    <lineage>
        <taxon>Bacteria</taxon>
        <taxon>Pseudomonadati</taxon>
        <taxon>Pseudomonadota</taxon>
        <taxon>Betaproteobacteria</taxon>
        <taxon>Burkholderiales</taxon>
        <taxon>Comamonadaceae</taxon>
        <taxon>Variovorax</taxon>
    </lineage>
</organism>
<proteinExistence type="predicted"/>
<reference evidence="2 3" key="1">
    <citation type="journal article" date="2019" name="Environ. Microbiol.">
        <title>Species interactions and distinct microbial communities in high Arctic permafrost affected cryosols are associated with the CH4 and CO2 gas fluxes.</title>
        <authorList>
            <person name="Altshuler I."/>
            <person name="Hamel J."/>
            <person name="Turney S."/>
            <person name="Magnuson E."/>
            <person name="Levesque R."/>
            <person name="Greer C."/>
            <person name="Whyte L.G."/>
        </authorList>
    </citation>
    <scope>NUCLEOTIDE SEQUENCE [LARGE SCALE GENOMIC DNA]</scope>
    <source>
        <strain evidence="2 3">S06.C</strain>
    </source>
</reference>
<dbReference type="SUPFAM" id="SSF51905">
    <property type="entry name" value="FAD/NAD(P)-binding domain"/>
    <property type="match status" value="1"/>
</dbReference>
<dbReference type="OrthoDB" id="103324at2"/>
<evidence type="ECO:0000313" key="2">
    <source>
        <dbReference type="EMBL" id="TPG30311.1"/>
    </source>
</evidence>
<dbReference type="InterPro" id="IPR050816">
    <property type="entry name" value="Flavin-dep_Halogenase_NPB"/>
</dbReference>
<sequence length="442" mass="49896">MQATQDCDVLVIGGGPAGSTIATLLARQGRQVVLLEKEHHPRFHIGESLLPGNVELFEKLGVRDQVAKIGMPKFGIEFVPPDLPYCSYVDFSEGWDPSKDSAWQVRRSELDELLFRNAAKEGALAVEGAKVRQVDFDDEGATVQATLDDGAQRRWRARFVVDASGRDTLLANKLKSKKKNREHNSTALFGHFRNARRLKGKREGNISICWFEHGWFWFIPLADGTTSVGAVCWAYYLKARDKPLKDYFFDTIALCPELAIRLKDATLVDDAVHATGNFAYSSTHATGERYLMVGDAYTFIDPMFSSGVYLAMQSAFDGAELVATALDQPARLPAARRALEKRMRTGPKDYSWFIYRVTNPTIRDMFMHPNNMFNAKQGLMSLLAADIHQQGPAYRKSLRMFKVLYYLVSVLNWRRTYAGWKRRSANIRDHGPLRGETILKAD</sequence>
<accession>A0A502E1C1</accession>
<dbReference type="AlphaFoldDB" id="A0A502E1C1"/>
<protein>
    <submittedName>
        <fullName evidence="2">NAD(P)/FAD-dependent oxidoreductase</fullName>
    </submittedName>
</protein>
<dbReference type="GO" id="GO:0071949">
    <property type="term" value="F:FAD binding"/>
    <property type="evidence" value="ECO:0007669"/>
    <property type="project" value="InterPro"/>
</dbReference>
<evidence type="ECO:0000259" key="1">
    <source>
        <dbReference type="Pfam" id="PF01494"/>
    </source>
</evidence>
<dbReference type="Pfam" id="PF01494">
    <property type="entry name" value="FAD_binding_3"/>
    <property type="match status" value="1"/>
</dbReference>
<feature type="domain" description="FAD-binding" evidence="1">
    <location>
        <begin position="6"/>
        <end position="327"/>
    </location>
</feature>
<evidence type="ECO:0000313" key="3">
    <source>
        <dbReference type="Proteomes" id="UP000319212"/>
    </source>
</evidence>
<dbReference type="Gene3D" id="3.50.50.60">
    <property type="entry name" value="FAD/NAD(P)-binding domain"/>
    <property type="match status" value="1"/>
</dbReference>
<dbReference type="InterPro" id="IPR002938">
    <property type="entry name" value="FAD-bd"/>
</dbReference>
<dbReference type="RefSeq" id="WP_140838199.1">
    <property type="nucleotide sequence ID" value="NZ_RCZI01000001.1"/>
</dbReference>
<dbReference type="Proteomes" id="UP000319212">
    <property type="component" value="Unassembled WGS sequence"/>
</dbReference>
<gene>
    <name evidence="2" type="ORF">EAH82_02115</name>
</gene>
<dbReference type="InterPro" id="IPR036188">
    <property type="entry name" value="FAD/NAD-bd_sf"/>
</dbReference>
<name>A0A502E1C1_9BURK</name>
<dbReference type="PANTHER" id="PTHR43747">
    <property type="entry name" value="FAD-BINDING PROTEIN"/>
    <property type="match status" value="1"/>
</dbReference>